<keyword evidence="10" id="KW-1185">Reference proteome</keyword>
<comment type="subcellular location">
    <subcellularLocation>
        <location evidence="1">Cell membrane</location>
        <topology evidence="1">Multi-pass membrane protein</topology>
    </subcellularLocation>
</comment>
<feature type="transmembrane region" description="Helical" evidence="7">
    <location>
        <begin position="27"/>
        <end position="53"/>
    </location>
</feature>
<dbReference type="AlphaFoldDB" id="A0A1M4TAV3"/>
<name>A0A1M4TAV3_STRHI</name>
<dbReference type="Proteomes" id="UP000184501">
    <property type="component" value="Unassembled WGS sequence"/>
</dbReference>
<dbReference type="Pfam" id="PF13396">
    <property type="entry name" value="PLDc_N"/>
    <property type="match status" value="1"/>
</dbReference>
<dbReference type="EMBL" id="FQVN01000001">
    <property type="protein sequence ID" value="SHE41377.1"/>
    <property type="molecule type" value="Genomic_DNA"/>
</dbReference>
<feature type="transmembrane region" description="Helical" evidence="7">
    <location>
        <begin position="65"/>
        <end position="85"/>
    </location>
</feature>
<evidence type="ECO:0000259" key="8">
    <source>
        <dbReference type="Pfam" id="PF13396"/>
    </source>
</evidence>
<protein>
    <submittedName>
        <fullName evidence="9">Phospholipase_D-nuclease N-terminal</fullName>
    </submittedName>
</protein>
<feature type="region of interest" description="Disordered" evidence="6">
    <location>
        <begin position="96"/>
        <end position="117"/>
    </location>
</feature>
<feature type="domain" description="Cardiolipin synthase N-terminal" evidence="8">
    <location>
        <begin position="45"/>
        <end position="87"/>
    </location>
</feature>
<evidence type="ECO:0000256" key="6">
    <source>
        <dbReference type="SAM" id="MobiDB-lite"/>
    </source>
</evidence>
<keyword evidence="5 7" id="KW-0472">Membrane</keyword>
<evidence type="ECO:0000256" key="2">
    <source>
        <dbReference type="ARBA" id="ARBA00022475"/>
    </source>
</evidence>
<keyword evidence="3 7" id="KW-0812">Transmembrane</keyword>
<gene>
    <name evidence="9" type="ORF">SAMN05444320_10124</name>
</gene>
<evidence type="ECO:0000256" key="1">
    <source>
        <dbReference type="ARBA" id="ARBA00004651"/>
    </source>
</evidence>
<keyword evidence="2" id="KW-1003">Cell membrane</keyword>
<evidence type="ECO:0000256" key="3">
    <source>
        <dbReference type="ARBA" id="ARBA00022692"/>
    </source>
</evidence>
<dbReference type="GO" id="GO:0005886">
    <property type="term" value="C:plasma membrane"/>
    <property type="evidence" value="ECO:0007669"/>
    <property type="project" value="UniProtKB-SubCell"/>
</dbReference>
<evidence type="ECO:0000256" key="7">
    <source>
        <dbReference type="SAM" id="Phobius"/>
    </source>
</evidence>
<keyword evidence="4 7" id="KW-1133">Transmembrane helix</keyword>
<dbReference type="OrthoDB" id="3298527at2"/>
<accession>A0A1M4TAV3</accession>
<proteinExistence type="predicted"/>
<dbReference type="RefSeq" id="WP_073479283.1">
    <property type="nucleotide sequence ID" value="NZ_FQVN01000001.1"/>
</dbReference>
<evidence type="ECO:0000256" key="5">
    <source>
        <dbReference type="ARBA" id="ARBA00023136"/>
    </source>
</evidence>
<evidence type="ECO:0000313" key="10">
    <source>
        <dbReference type="Proteomes" id="UP000184501"/>
    </source>
</evidence>
<evidence type="ECO:0000256" key="4">
    <source>
        <dbReference type="ARBA" id="ARBA00022989"/>
    </source>
</evidence>
<organism evidence="9 10">
    <name type="scientific">Streptoalloteichus hindustanus</name>
    <dbReference type="NCBI Taxonomy" id="2017"/>
    <lineage>
        <taxon>Bacteria</taxon>
        <taxon>Bacillati</taxon>
        <taxon>Actinomycetota</taxon>
        <taxon>Actinomycetes</taxon>
        <taxon>Pseudonocardiales</taxon>
        <taxon>Pseudonocardiaceae</taxon>
        <taxon>Streptoalloteichus</taxon>
    </lineage>
</organism>
<evidence type="ECO:0000313" key="9">
    <source>
        <dbReference type="EMBL" id="SHE41377.1"/>
    </source>
</evidence>
<sequence>MSSLSPALARSPLRPAQIRYDQDYDEVWGWGAALVAGLGGLLYLALLVVTVVSVLRSPLSIGKKVLWVLIALFSQPLGILLWFAVGRTVAHMAPSAVTLSSPPPPGTPPPAPPRHPA</sequence>
<reference evidence="9 10" key="1">
    <citation type="submission" date="2016-11" db="EMBL/GenBank/DDBJ databases">
        <authorList>
            <person name="Jaros S."/>
            <person name="Januszkiewicz K."/>
            <person name="Wedrychowicz H."/>
        </authorList>
    </citation>
    <scope>NUCLEOTIDE SEQUENCE [LARGE SCALE GENOMIC DNA]</scope>
    <source>
        <strain evidence="9 10">DSM 44523</strain>
    </source>
</reference>
<dbReference type="InterPro" id="IPR027379">
    <property type="entry name" value="CLS_N"/>
</dbReference>
<feature type="compositionally biased region" description="Pro residues" evidence="6">
    <location>
        <begin position="101"/>
        <end position="117"/>
    </location>
</feature>